<evidence type="ECO:0000256" key="1">
    <source>
        <dbReference type="ARBA" id="ARBA00022676"/>
    </source>
</evidence>
<name>A0A6A2ZMQ6_HIBSY</name>
<dbReference type="Gene3D" id="3.40.50.2000">
    <property type="entry name" value="Glycogen Phosphorylase B"/>
    <property type="match status" value="1"/>
</dbReference>
<organism evidence="2 3">
    <name type="scientific">Hibiscus syriacus</name>
    <name type="common">Rose of Sharon</name>
    <dbReference type="NCBI Taxonomy" id="106335"/>
    <lineage>
        <taxon>Eukaryota</taxon>
        <taxon>Viridiplantae</taxon>
        <taxon>Streptophyta</taxon>
        <taxon>Embryophyta</taxon>
        <taxon>Tracheophyta</taxon>
        <taxon>Spermatophyta</taxon>
        <taxon>Magnoliopsida</taxon>
        <taxon>eudicotyledons</taxon>
        <taxon>Gunneridae</taxon>
        <taxon>Pentapetalae</taxon>
        <taxon>rosids</taxon>
        <taxon>malvids</taxon>
        <taxon>Malvales</taxon>
        <taxon>Malvaceae</taxon>
        <taxon>Malvoideae</taxon>
        <taxon>Hibiscus</taxon>
    </lineage>
</organism>
<reference evidence="2" key="1">
    <citation type="submission" date="2019-09" db="EMBL/GenBank/DDBJ databases">
        <title>Draft genome information of white flower Hibiscus syriacus.</title>
        <authorList>
            <person name="Kim Y.-M."/>
        </authorList>
    </citation>
    <scope>NUCLEOTIDE SEQUENCE [LARGE SCALE GENOMIC DNA]</scope>
    <source>
        <strain evidence="2">YM2019G1</strain>
    </source>
</reference>
<protein>
    <submittedName>
        <fullName evidence="2">Uncharacterized protein</fullName>
    </submittedName>
</protein>
<dbReference type="PANTHER" id="PTHR48046">
    <property type="entry name" value="UDP-GLYCOSYLTRANSFERASE 72E1"/>
    <property type="match status" value="1"/>
</dbReference>
<accession>A0A6A2ZMQ6</accession>
<proteinExistence type="predicted"/>
<dbReference type="EMBL" id="VEPZ02001120">
    <property type="protein sequence ID" value="KAE8693284.1"/>
    <property type="molecule type" value="Genomic_DNA"/>
</dbReference>
<keyword evidence="3" id="KW-1185">Reference proteome</keyword>
<keyword evidence="1" id="KW-0808">Transferase</keyword>
<sequence>MVHEALPSLRSAILAMEVPPIALVVDMFATEAFAVAEELMMMNERPLLIPGCESICFVDCFEPFLKRNEGDGSLCTHLSNWATGEDVEPGLRSEVLNWLSKQPKGSVIYVSIGSDGTLSAEQTIELVWGLEKSQQRFI</sequence>
<evidence type="ECO:0000313" key="2">
    <source>
        <dbReference type="EMBL" id="KAE8693284.1"/>
    </source>
</evidence>
<evidence type="ECO:0000313" key="3">
    <source>
        <dbReference type="Proteomes" id="UP000436088"/>
    </source>
</evidence>
<comment type="caution">
    <text evidence="2">The sequence shown here is derived from an EMBL/GenBank/DDBJ whole genome shotgun (WGS) entry which is preliminary data.</text>
</comment>
<gene>
    <name evidence="2" type="ORF">F3Y22_tig00110813pilonHSYRG00072</name>
</gene>
<dbReference type="AlphaFoldDB" id="A0A6A2ZMQ6"/>
<keyword evidence="1" id="KW-0328">Glycosyltransferase</keyword>
<dbReference type="GO" id="GO:0016757">
    <property type="term" value="F:glycosyltransferase activity"/>
    <property type="evidence" value="ECO:0007669"/>
    <property type="project" value="UniProtKB-KW"/>
</dbReference>
<dbReference type="SUPFAM" id="SSF53756">
    <property type="entry name" value="UDP-Glycosyltransferase/glycogen phosphorylase"/>
    <property type="match status" value="1"/>
</dbReference>
<dbReference type="PANTHER" id="PTHR48046:SF1">
    <property type="entry name" value="GLYCOSYLTRANSFERASE-RELATED"/>
    <property type="match status" value="1"/>
</dbReference>
<dbReference type="Proteomes" id="UP000436088">
    <property type="component" value="Unassembled WGS sequence"/>
</dbReference>